<name>A0A829YP87_9GAMM</name>
<dbReference type="AlphaFoldDB" id="A0A829YP87"/>
<sequence length="279" mass="30184">MLVEFAGGLLARSLALVADAGHMLTDAAALALAWAAVRIATRPADAKRSFGYQRLRVLATFVNGCALLFIVAWIAFEAIARLLNPVPVNASAILWIGTLGFAVNLLVFAMLRRGDSHDMNVSAATMHVLSDLLGSAAAIVAALVILWTGWMPIDPLLSLFVSALIVKTAISLVRRSAHILMEGSPEWLDQGELRRTLEQKIPAIRDVHHVHTWSVGPHETLLTMHALVNGSADQAMVLKDTKALLAERFGITHATIQIEVEDCVDKDCAEEPPIKRARG</sequence>
<dbReference type="PANTHER" id="PTHR11562:SF17">
    <property type="entry name" value="RE54080P-RELATED"/>
    <property type="match status" value="1"/>
</dbReference>
<evidence type="ECO:0000256" key="1">
    <source>
        <dbReference type="ARBA" id="ARBA00004141"/>
    </source>
</evidence>
<comment type="subcellular location">
    <subcellularLocation>
        <location evidence="1">Membrane</location>
        <topology evidence="1">Multi-pass membrane protein</topology>
    </subcellularLocation>
</comment>
<feature type="transmembrane region" description="Helical" evidence="9">
    <location>
        <begin position="132"/>
        <end position="150"/>
    </location>
</feature>
<reference evidence="13" key="1">
    <citation type="submission" date="2020-01" db="EMBL/GenBank/DDBJ databases">
        <title>'Steroidobacter agaridevorans' sp. nov., agar-degrading bacteria isolated from rhizosphere soils.</title>
        <authorList>
            <person name="Ikenaga M."/>
            <person name="Kataoka M."/>
            <person name="Murouchi A."/>
            <person name="Katsuragi S."/>
            <person name="Sakai M."/>
        </authorList>
    </citation>
    <scope>NUCLEOTIDE SEQUENCE [LARGE SCALE GENOMIC DNA]</scope>
    <source>
        <strain evidence="13">YU21-B</strain>
    </source>
</reference>
<evidence type="ECO:0000256" key="4">
    <source>
        <dbReference type="ARBA" id="ARBA00022692"/>
    </source>
</evidence>
<dbReference type="SUPFAM" id="SSF161111">
    <property type="entry name" value="Cation efflux protein transmembrane domain-like"/>
    <property type="match status" value="1"/>
</dbReference>
<evidence type="ECO:0000256" key="8">
    <source>
        <dbReference type="ARBA" id="ARBA00023136"/>
    </source>
</evidence>
<keyword evidence="4 9" id="KW-0812">Transmembrane</keyword>
<dbReference type="InterPro" id="IPR050681">
    <property type="entry name" value="CDF/SLC30A"/>
</dbReference>
<dbReference type="Pfam" id="PF01545">
    <property type="entry name" value="Cation_efflux"/>
    <property type="match status" value="1"/>
</dbReference>
<evidence type="ECO:0000256" key="6">
    <source>
        <dbReference type="ARBA" id="ARBA00022989"/>
    </source>
</evidence>
<evidence type="ECO:0000259" key="11">
    <source>
        <dbReference type="Pfam" id="PF16916"/>
    </source>
</evidence>
<organism evidence="12 13">
    <name type="scientific">Steroidobacter agaridevorans</name>
    <dbReference type="NCBI Taxonomy" id="2695856"/>
    <lineage>
        <taxon>Bacteria</taxon>
        <taxon>Pseudomonadati</taxon>
        <taxon>Pseudomonadota</taxon>
        <taxon>Gammaproteobacteria</taxon>
        <taxon>Steroidobacterales</taxon>
        <taxon>Steroidobacteraceae</taxon>
        <taxon>Steroidobacter</taxon>
    </lineage>
</organism>
<dbReference type="InterPro" id="IPR002524">
    <property type="entry name" value="Cation_efflux"/>
</dbReference>
<feature type="transmembrane region" description="Helical" evidence="9">
    <location>
        <begin position="57"/>
        <end position="80"/>
    </location>
</feature>
<evidence type="ECO:0000313" key="13">
    <source>
        <dbReference type="Proteomes" id="UP000445000"/>
    </source>
</evidence>
<keyword evidence="3" id="KW-0813">Transport</keyword>
<feature type="domain" description="Cation efflux protein cytoplasmic" evidence="11">
    <location>
        <begin position="189"/>
        <end position="259"/>
    </location>
</feature>
<evidence type="ECO:0000256" key="5">
    <source>
        <dbReference type="ARBA" id="ARBA00022906"/>
    </source>
</evidence>
<accession>A0A829YP87</accession>
<dbReference type="InterPro" id="IPR027470">
    <property type="entry name" value="Cation_efflux_CTD"/>
</dbReference>
<dbReference type="InterPro" id="IPR058533">
    <property type="entry name" value="Cation_efflux_TM"/>
</dbReference>
<keyword evidence="7" id="KW-0406">Ion transport</keyword>
<keyword evidence="6 9" id="KW-1133">Transmembrane helix</keyword>
<feature type="transmembrane region" description="Helical" evidence="9">
    <location>
        <begin position="92"/>
        <end position="111"/>
    </location>
</feature>
<keyword evidence="13" id="KW-1185">Reference proteome</keyword>
<evidence type="ECO:0000256" key="7">
    <source>
        <dbReference type="ARBA" id="ARBA00023065"/>
    </source>
</evidence>
<dbReference type="Pfam" id="PF16916">
    <property type="entry name" value="ZT_dimer"/>
    <property type="match status" value="1"/>
</dbReference>
<protein>
    <submittedName>
        <fullName evidence="12">Zinc transporter ZitB</fullName>
    </submittedName>
</protein>
<feature type="domain" description="Cation efflux protein transmembrane" evidence="10">
    <location>
        <begin position="1"/>
        <end position="181"/>
    </location>
</feature>
<keyword evidence="5" id="KW-0864">Zinc transport</keyword>
<dbReference type="NCBIfam" id="TIGR01297">
    <property type="entry name" value="CDF"/>
    <property type="match status" value="1"/>
</dbReference>
<proteinExistence type="inferred from homology"/>
<dbReference type="Proteomes" id="UP000445000">
    <property type="component" value="Unassembled WGS sequence"/>
</dbReference>
<dbReference type="SUPFAM" id="SSF160240">
    <property type="entry name" value="Cation efflux protein cytoplasmic domain-like"/>
    <property type="match status" value="1"/>
</dbReference>
<comment type="caution">
    <text evidence="12">The sequence shown here is derived from an EMBL/GenBank/DDBJ whole genome shotgun (WGS) entry which is preliminary data.</text>
</comment>
<evidence type="ECO:0000256" key="9">
    <source>
        <dbReference type="SAM" id="Phobius"/>
    </source>
</evidence>
<dbReference type="GO" id="GO:0005886">
    <property type="term" value="C:plasma membrane"/>
    <property type="evidence" value="ECO:0007669"/>
    <property type="project" value="TreeGrafter"/>
</dbReference>
<dbReference type="PANTHER" id="PTHR11562">
    <property type="entry name" value="CATION EFFLUX PROTEIN/ ZINC TRANSPORTER"/>
    <property type="match status" value="1"/>
</dbReference>
<dbReference type="Gene3D" id="1.20.1510.10">
    <property type="entry name" value="Cation efflux protein transmembrane domain"/>
    <property type="match status" value="1"/>
</dbReference>
<keyword evidence="5" id="KW-0862">Zinc</keyword>
<gene>
    <name evidence="12" type="ORF">GCM10011487_66230</name>
</gene>
<comment type="similarity">
    <text evidence="2">Belongs to the cation diffusion facilitator (CDF) transporter (TC 2.A.4) family. SLC30A subfamily.</text>
</comment>
<dbReference type="InterPro" id="IPR036837">
    <property type="entry name" value="Cation_efflux_CTD_sf"/>
</dbReference>
<dbReference type="GO" id="GO:0005385">
    <property type="term" value="F:zinc ion transmembrane transporter activity"/>
    <property type="evidence" value="ECO:0007669"/>
    <property type="project" value="TreeGrafter"/>
</dbReference>
<keyword evidence="8 9" id="KW-0472">Membrane</keyword>
<dbReference type="EMBL" id="BLJN01000009">
    <property type="protein sequence ID" value="GFE84623.1"/>
    <property type="molecule type" value="Genomic_DNA"/>
</dbReference>
<evidence type="ECO:0000259" key="10">
    <source>
        <dbReference type="Pfam" id="PF01545"/>
    </source>
</evidence>
<evidence type="ECO:0000256" key="3">
    <source>
        <dbReference type="ARBA" id="ARBA00022448"/>
    </source>
</evidence>
<dbReference type="InterPro" id="IPR027469">
    <property type="entry name" value="Cation_efflux_TMD_sf"/>
</dbReference>
<evidence type="ECO:0000256" key="2">
    <source>
        <dbReference type="ARBA" id="ARBA00008873"/>
    </source>
</evidence>
<feature type="transmembrane region" description="Helical" evidence="9">
    <location>
        <begin position="20"/>
        <end position="37"/>
    </location>
</feature>
<evidence type="ECO:0000313" key="12">
    <source>
        <dbReference type="EMBL" id="GFE84623.1"/>
    </source>
</evidence>